<keyword evidence="10" id="KW-0732">Signal</keyword>
<keyword evidence="7" id="KW-0333">Golgi apparatus</keyword>
<evidence type="ECO:0000256" key="4">
    <source>
        <dbReference type="ARBA" id="ARBA00022801"/>
    </source>
</evidence>
<keyword evidence="5" id="KW-0735">Signal-anchor</keyword>
<name>A0ABQ0EQ28_APOSI</name>
<comment type="similarity">
    <text evidence="2">Belongs to the glycosyl hydrolase 99 family.</text>
</comment>
<keyword evidence="3" id="KW-0812">Transmembrane</keyword>
<feature type="compositionally biased region" description="Pro residues" evidence="9">
    <location>
        <begin position="64"/>
        <end position="74"/>
    </location>
</feature>
<feature type="signal peptide" evidence="10">
    <location>
        <begin position="1"/>
        <end position="25"/>
    </location>
</feature>
<gene>
    <name evidence="11" type="ORF">APTSU1_000412600</name>
</gene>
<keyword evidence="12" id="KW-1185">Reference proteome</keyword>
<evidence type="ECO:0000256" key="3">
    <source>
        <dbReference type="ARBA" id="ARBA00022692"/>
    </source>
</evidence>
<dbReference type="Pfam" id="PF16317">
    <property type="entry name" value="Glyco_hydro_99"/>
    <property type="match status" value="2"/>
</dbReference>
<evidence type="ECO:0000256" key="6">
    <source>
        <dbReference type="ARBA" id="ARBA00022989"/>
    </source>
</evidence>
<dbReference type="PANTHER" id="PTHR13572">
    <property type="entry name" value="ENDO-ALPHA-1,2-MANNOSIDASE"/>
    <property type="match status" value="1"/>
</dbReference>
<keyword evidence="8" id="KW-0472">Membrane</keyword>
<dbReference type="Gene3D" id="3.20.20.80">
    <property type="entry name" value="Glycosidases"/>
    <property type="match status" value="1"/>
</dbReference>
<proteinExistence type="inferred from homology"/>
<evidence type="ECO:0000256" key="8">
    <source>
        <dbReference type="ARBA" id="ARBA00023136"/>
    </source>
</evidence>
<comment type="subcellular location">
    <subcellularLocation>
        <location evidence="1">Golgi apparatus membrane</location>
        <topology evidence="1">Single-pass type II membrane protein</topology>
    </subcellularLocation>
</comment>
<evidence type="ECO:0000256" key="5">
    <source>
        <dbReference type="ARBA" id="ARBA00022968"/>
    </source>
</evidence>
<keyword evidence="4" id="KW-0378">Hydrolase</keyword>
<reference evidence="11 12" key="1">
    <citation type="submission" date="2024-08" db="EMBL/GenBank/DDBJ databases">
        <title>The draft genome of Apodemus speciosus.</title>
        <authorList>
            <person name="Nabeshima K."/>
            <person name="Suzuki S."/>
            <person name="Onuma M."/>
        </authorList>
    </citation>
    <scope>NUCLEOTIDE SEQUENCE [LARGE SCALE GENOMIC DNA]</scope>
    <source>
        <strain evidence="11">IB14-021</strain>
    </source>
</reference>
<evidence type="ECO:0000256" key="9">
    <source>
        <dbReference type="SAM" id="MobiDB-lite"/>
    </source>
</evidence>
<dbReference type="Proteomes" id="UP001623349">
    <property type="component" value="Unassembled WGS sequence"/>
</dbReference>
<protein>
    <submittedName>
        <fullName evidence="11">Glycoprotein endo-alpha-1,2-mannosidase-like protein</fullName>
    </submittedName>
</protein>
<evidence type="ECO:0000313" key="12">
    <source>
        <dbReference type="Proteomes" id="UP001623349"/>
    </source>
</evidence>
<comment type="caution">
    <text evidence="11">The sequence shown here is derived from an EMBL/GenBank/DDBJ whole genome shotgun (WGS) entry which is preliminary data.</text>
</comment>
<keyword evidence="6" id="KW-1133">Transmembrane helix</keyword>
<organism evidence="11 12">
    <name type="scientific">Apodemus speciosus</name>
    <name type="common">Large Japanese field mouse</name>
    <dbReference type="NCBI Taxonomy" id="105296"/>
    <lineage>
        <taxon>Eukaryota</taxon>
        <taxon>Metazoa</taxon>
        <taxon>Chordata</taxon>
        <taxon>Craniata</taxon>
        <taxon>Vertebrata</taxon>
        <taxon>Euteleostomi</taxon>
        <taxon>Mammalia</taxon>
        <taxon>Eutheria</taxon>
        <taxon>Euarchontoglires</taxon>
        <taxon>Glires</taxon>
        <taxon>Rodentia</taxon>
        <taxon>Myomorpha</taxon>
        <taxon>Muroidea</taxon>
        <taxon>Muridae</taxon>
        <taxon>Murinae</taxon>
        <taxon>Apodemus</taxon>
    </lineage>
</organism>
<evidence type="ECO:0000256" key="7">
    <source>
        <dbReference type="ARBA" id="ARBA00023034"/>
    </source>
</evidence>
<accession>A0ABQ0EQ28</accession>
<feature type="region of interest" description="Disordered" evidence="9">
    <location>
        <begin position="40"/>
        <end position="89"/>
    </location>
</feature>
<evidence type="ECO:0000256" key="2">
    <source>
        <dbReference type="ARBA" id="ARBA00009559"/>
    </source>
</evidence>
<dbReference type="EMBL" id="BAAFST010000004">
    <property type="protein sequence ID" value="GAB1288896.1"/>
    <property type="molecule type" value="Genomic_DNA"/>
</dbReference>
<sequence>MARRRRRACIALFLVLLFAFGTLMGLRTLKAPDGLPALGPGPELAPFERRPEGNPAPARAPAAPAAPPPPPPHTAAPHASLGPAEADPAPRQSLRVYSDLHAFYYSWYGSPRREGHYIHWDHVMVPHWDPKISASYPRGRHSPPDDLGSSFYPELGPYSSRDPDVLREHMTQLKEAAIGFRRVRPVDPGPSGRASQESPRRADGVLVLSWYPPGMADDNGEPTDDLVPAILDTAHQYNIQVAFHIQPYKGRDDITVHDNIKYIIDTYGSHGAFYRYKNSVGKSLPLFYIYDSYLTSPEAWAHLLTQNGPHSIRNTPYDGVFIALLVEESHTHDILAGGFDGMYTYFASNGFSFGSSHQNWKAVKNFCDTNNLMFIPSVGPGYIDTSIRPWNNHNTRNRVNGKYYETALQAALTVRPEIVSITSFNEWHEGTQIEKAVPKTTPTRLYLDYLPHQPSLYLELTRRWAEHFIKEKEQWLM</sequence>
<evidence type="ECO:0000256" key="10">
    <source>
        <dbReference type="SAM" id="SignalP"/>
    </source>
</evidence>
<feature type="chain" id="PRO_5046891951" evidence="10">
    <location>
        <begin position="26"/>
        <end position="477"/>
    </location>
</feature>
<dbReference type="InterPro" id="IPR026071">
    <property type="entry name" value="Glyco_Hydrolase_99"/>
</dbReference>
<dbReference type="PANTHER" id="PTHR13572:SF2">
    <property type="entry name" value="GLYCOPROTEIN ENDO-ALPHA-1,2-MANNOSIDASE-LIKE PROTEIN"/>
    <property type="match status" value="1"/>
</dbReference>
<evidence type="ECO:0000256" key="1">
    <source>
        <dbReference type="ARBA" id="ARBA00004323"/>
    </source>
</evidence>
<dbReference type="CDD" id="cd11574">
    <property type="entry name" value="GH99"/>
    <property type="match status" value="1"/>
</dbReference>
<evidence type="ECO:0000313" key="11">
    <source>
        <dbReference type="EMBL" id="GAB1288896.1"/>
    </source>
</evidence>